<dbReference type="RefSeq" id="WP_061141360.1">
    <property type="nucleotide sequence ID" value="NZ_LNNH01000012.1"/>
</dbReference>
<dbReference type="Pfam" id="PF10920">
    <property type="entry name" value="DUF2705"/>
    <property type="match status" value="1"/>
</dbReference>
<protein>
    <submittedName>
        <fullName evidence="2">Uncharacterized protein</fullName>
    </submittedName>
</protein>
<evidence type="ECO:0000313" key="3">
    <source>
        <dbReference type="Proteomes" id="UP000064189"/>
    </source>
</evidence>
<keyword evidence="3" id="KW-1185">Reference proteome</keyword>
<feature type="transmembrane region" description="Helical" evidence="1">
    <location>
        <begin position="128"/>
        <end position="148"/>
    </location>
</feature>
<feature type="transmembrane region" description="Helical" evidence="1">
    <location>
        <begin position="54"/>
        <end position="74"/>
    </location>
</feature>
<proteinExistence type="predicted"/>
<dbReference type="AlphaFoldDB" id="A0A109N047"/>
<evidence type="ECO:0000256" key="1">
    <source>
        <dbReference type="SAM" id="Phobius"/>
    </source>
</evidence>
<keyword evidence="1" id="KW-1133">Transmembrane helix</keyword>
<accession>A0A109N047</accession>
<organism evidence="2 3">
    <name type="scientific">Peribacillus simplex</name>
    <dbReference type="NCBI Taxonomy" id="1478"/>
    <lineage>
        <taxon>Bacteria</taxon>
        <taxon>Bacillati</taxon>
        <taxon>Bacillota</taxon>
        <taxon>Bacilli</taxon>
        <taxon>Bacillales</taxon>
        <taxon>Bacillaceae</taxon>
        <taxon>Peribacillus</taxon>
    </lineage>
</organism>
<dbReference type="InterPro" id="IPR024295">
    <property type="entry name" value="DUF2705"/>
</dbReference>
<evidence type="ECO:0000313" key="2">
    <source>
        <dbReference type="EMBL" id="KWW21007.1"/>
    </source>
</evidence>
<keyword evidence="1" id="KW-0472">Membrane</keyword>
<dbReference type="EMBL" id="LNNH01000012">
    <property type="protein sequence ID" value="KWW21007.1"/>
    <property type="molecule type" value="Genomic_DNA"/>
</dbReference>
<dbReference type="Proteomes" id="UP000064189">
    <property type="component" value="Unassembled WGS sequence"/>
</dbReference>
<feature type="transmembrane region" description="Helical" evidence="1">
    <location>
        <begin position="160"/>
        <end position="180"/>
    </location>
</feature>
<gene>
    <name evidence="2" type="ORF">AS888_15400</name>
</gene>
<sequence>MTHFRNEAFILFIVVLVQYVYFMNDRLAHSSFPFLDGVPTPVNYPHLVTYLMGWYISIAASSFILLGHISDSLVDYGKYIILRGKSRFSWLMSKVIHMWRVVLVLVFSQLIVTTFFQTILDSDPVLELTHLFEGILFYVLTIMAILSIQMILELYMKSQLAFILTNCYVLLSITIVEGFVQKNVLFHVFFPNLSMSFRNGMIVNPSLQETIGQLNEPGLFLVVIILFLLCLSVIRIKKIELM</sequence>
<comment type="caution">
    <text evidence="2">The sequence shown here is derived from an EMBL/GenBank/DDBJ whole genome shotgun (WGS) entry which is preliminary data.</text>
</comment>
<keyword evidence="1" id="KW-0812">Transmembrane</keyword>
<feature type="transmembrane region" description="Helical" evidence="1">
    <location>
        <begin position="218"/>
        <end position="236"/>
    </location>
</feature>
<feature type="transmembrane region" description="Helical" evidence="1">
    <location>
        <begin position="95"/>
        <end position="116"/>
    </location>
</feature>
<reference evidence="2 3" key="1">
    <citation type="submission" date="2015-11" db="EMBL/GenBank/DDBJ databases">
        <title>Genome Sequence of Bacillus simplex strain VanAntwerpen2.</title>
        <authorList>
            <person name="Couger M.B."/>
        </authorList>
    </citation>
    <scope>NUCLEOTIDE SEQUENCE [LARGE SCALE GENOMIC DNA]</scope>
    <source>
        <strain evidence="2 3">VanAntwerpen02</strain>
    </source>
</reference>
<name>A0A109N047_9BACI</name>